<evidence type="ECO:0008006" key="3">
    <source>
        <dbReference type="Google" id="ProtNLM"/>
    </source>
</evidence>
<dbReference type="OrthoDB" id="1100007at2"/>
<dbReference type="RefSeq" id="WP_113989134.1">
    <property type="nucleotide sequence ID" value="NZ_QLST01000008.1"/>
</dbReference>
<dbReference type="AlphaFoldDB" id="A0A365P1L9"/>
<accession>A0A365P1L9</accession>
<reference evidence="1 2" key="1">
    <citation type="submission" date="2018-06" db="EMBL/GenBank/DDBJ databases">
        <title>Flavobacterium tibetense sp. nov., isolated from a wetland YonghuCo on Tibetan Plateau.</title>
        <authorList>
            <person name="Xing P."/>
            <person name="Phurbu D."/>
            <person name="Lu H."/>
        </authorList>
    </citation>
    <scope>NUCLEOTIDE SEQUENCE [LARGE SCALE GENOMIC DNA]</scope>
    <source>
        <strain evidence="1 2">YH5</strain>
    </source>
</reference>
<sequence>MTIRTVYQTLEDRGNPDYVEQNGPFKCDRNNAWLGDGYYFWDSFIENAHWWGSEGASYSNGYMICKSTYLLDEEKCFNLIDNAIHFKMYNDTKQLMKDKGLYKENITTVARIIEHIKNTLKIFKYDGIRVYGINSKSFSSPYSNRTIFDKKHNTKYLDSLPAIQICFYTTKSLNLKGFKLIHPPEYTDDYLV</sequence>
<name>A0A365P1L9_9FLAO</name>
<proteinExistence type="predicted"/>
<evidence type="ECO:0000313" key="2">
    <source>
        <dbReference type="Proteomes" id="UP000253319"/>
    </source>
</evidence>
<dbReference type="Proteomes" id="UP000253319">
    <property type="component" value="Unassembled WGS sequence"/>
</dbReference>
<gene>
    <name evidence="1" type="ORF">DPN68_08045</name>
</gene>
<comment type="caution">
    <text evidence="1">The sequence shown here is derived from an EMBL/GenBank/DDBJ whole genome shotgun (WGS) entry which is preliminary data.</text>
</comment>
<organism evidence="1 2">
    <name type="scientific">Flavobacterium tibetense</name>
    <dbReference type="NCBI Taxonomy" id="2233533"/>
    <lineage>
        <taxon>Bacteria</taxon>
        <taxon>Pseudomonadati</taxon>
        <taxon>Bacteroidota</taxon>
        <taxon>Flavobacteriia</taxon>
        <taxon>Flavobacteriales</taxon>
        <taxon>Flavobacteriaceae</taxon>
        <taxon>Flavobacterium</taxon>
    </lineage>
</organism>
<evidence type="ECO:0000313" key="1">
    <source>
        <dbReference type="EMBL" id="RBA28368.1"/>
    </source>
</evidence>
<dbReference type="EMBL" id="QLST01000008">
    <property type="protein sequence ID" value="RBA28368.1"/>
    <property type="molecule type" value="Genomic_DNA"/>
</dbReference>
<protein>
    <recommendedName>
        <fullName evidence="3">RES domain-containing protein</fullName>
    </recommendedName>
</protein>
<keyword evidence="2" id="KW-1185">Reference proteome</keyword>